<dbReference type="PANTHER" id="PTHR24264:SF68">
    <property type="entry name" value="TRYPSIN-3-LIKE"/>
    <property type="match status" value="1"/>
</dbReference>
<reference evidence="8" key="1">
    <citation type="submission" date="2025-08" db="UniProtKB">
        <authorList>
            <consortium name="RefSeq"/>
        </authorList>
    </citation>
    <scope>IDENTIFICATION</scope>
</reference>
<dbReference type="InterPro" id="IPR043504">
    <property type="entry name" value="Peptidase_S1_PA_chymotrypsin"/>
</dbReference>
<keyword evidence="7" id="KW-1185">Reference proteome</keyword>
<dbReference type="Gene3D" id="2.40.10.10">
    <property type="entry name" value="Trypsin-like serine proteases"/>
    <property type="match status" value="2"/>
</dbReference>
<keyword evidence="3" id="KW-0378">Hydrolase</keyword>
<feature type="domain" description="Peptidase S1" evidence="6">
    <location>
        <begin position="1"/>
        <end position="157"/>
    </location>
</feature>
<sequence>MHVETVVTHPNYNEETLDYDIMLVKLAQPVQRDANVQPVALPTACAMAGTSCVMSGWGNTQSNGILGSDQLRCVEVPILSHQVCEDAYPNRVTSTMLCAGHLQGGKDACEGDAGGPLVCAGELQGIMSWGFGWAQKNYPSLYTKVCDLLPWIQDTMATR</sequence>
<evidence type="ECO:0000259" key="6">
    <source>
        <dbReference type="PROSITE" id="PS50240"/>
    </source>
</evidence>
<dbReference type="KEGG" id="asn:102385992"/>
<dbReference type="InterPro" id="IPR001314">
    <property type="entry name" value="Peptidase_S1A"/>
</dbReference>
<evidence type="ECO:0000256" key="2">
    <source>
        <dbReference type="ARBA" id="ARBA00022670"/>
    </source>
</evidence>
<dbReference type="AlphaFoldDB" id="A0A3Q0FYK1"/>
<dbReference type="GO" id="GO:0005615">
    <property type="term" value="C:extracellular space"/>
    <property type="evidence" value="ECO:0007669"/>
    <property type="project" value="TreeGrafter"/>
</dbReference>
<dbReference type="InParanoid" id="A0A3Q0FYK1"/>
<dbReference type="STRING" id="38654.A0A3Q0FYK1"/>
<comment type="similarity">
    <text evidence="1">Belongs to the peptidase S1 family. Snake venom subfamily.</text>
</comment>
<name>A0A3Q0FYK1_ALLSI</name>
<keyword evidence="2" id="KW-0645">Protease</keyword>
<gene>
    <name evidence="8" type="primary">LOC102385992</name>
</gene>
<protein>
    <submittedName>
        <fullName evidence="8">Anionic trypsin-1-like</fullName>
    </submittedName>
</protein>
<keyword evidence="5" id="KW-1015">Disulfide bond</keyword>
<dbReference type="InterPro" id="IPR050127">
    <property type="entry name" value="Serine_Proteases_S1"/>
</dbReference>
<dbReference type="Pfam" id="PF00089">
    <property type="entry name" value="Trypsin"/>
    <property type="match status" value="1"/>
</dbReference>
<evidence type="ECO:0000313" key="8">
    <source>
        <dbReference type="RefSeq" id="XP_025050843.1"/>
    </source>
</evidence>
<dbReference type="PROSITE" id="PS50240">
    <property type="entry name" value="TRYPSIN_DOM"/>
    <property type="match status" value="1"/>
</dbReference>
<dbReference type="GeneID" id="102385992"/>
<accession>A0A3Q0FYK1</accession>
<evidence type="ECO:0000256" key="5">
    <source>
        <dbReference type="ARBA" id="ARBA00023157"/>
    </source>
</evidence>
<dbReference type="InterPro" id="IPR001254">
    <property type="entry name" value="Trypsin_dom"/>
</dbReference>
<keyword evidence="4" id="KW-0720">Serine protease</keyword>
<dbReference type="InterPro" id="IPR009003">
    <property type="entry name" value="Peptidase_S1_PA"/>
</dbReference>
<dbReference type="GO" id="GO:0006508">
    <property type="term" value="P:proteolysis"/>
    <property type="evidence" value="ECO:0007669"/>
    <property type="project" value="UniProtKB-KW"/>
</dbReference>
<evidence type="ECO:0000256" key="1">
    <source>
        <dbReference type="ARBA" id="ARBA00009228"/>
    </source>
</evidence>
<proteinExistence type="inferred from homology"/>
<evidence type="ECO:0000256" key="3">
    <source>
        <dbReference type="ARBA" id="ARBA00022801"/>
    </source>
</evidence>
<dbReference type="RefSeq" id="XP_025050843.1">
    <property type="nucleotide sequence ID" value="XM_025195058.1"/>
</dbReference>
<evidence type="ECO:0000256" key="4">
    <source>
        <dbReference type="ARBA" id="ARBA00022825"/>
    </source>
</evidence>
<dbReference type="GO" id="GO:0004252">
    <property type="term" value="F:serine-type endopeptidase activity"/>
    <property type="evidence" value="ECO:0007669"/>
    <property type="project" value="InterPro"/>
</dbReference>
<evidence type="ECO:0000313" key="7">
    <source>
        <dbReference type="Proteomes" id="UP000189705"/>
    </source>
</evidence>
<dbReference type="SMART" id="SM00020">
    <property type="entry name" value="Tryp_SPc"/>
    <property type="match status" value="1"/>
</dbReference>
<dbReference type="Proteomes" id="UP000189705">
    <property type="component" value="Unplaced"/>
</dbReference>
<dbReference type="PANTHER" id="PTHR24264">
    <property type="entry name" value="TRYPSIN-RELATED"/>
    <property type="match status" value="1"/>
</dbReference>
<dbReference type="SUPFAM" id="SSF50494">
    <property type="entry name" value="Trypsin-like serine proteases"/>
    <property type="match status" value="1"/>
</dbReference>
<organism evidence="7 8">
    <name type="scientific">Alligator sinensis</name>
    <name type="common">Chinese alligator</name>
    <dbReference type="NCBI Taxonomy" id="38654"/>
    <lineage>
        <taxon>Eukaryota</taxon>
        <taxon>Metazoa</taxon>
        <taxon>Chordata</taxon>
        <taxon>Craniata</taxon>
        <taxon>Vertebrata</taxon>
        <taxon>Euteleostomi</taxon>
        <taxon>Archelosauria</taxon>
        <taxon>Archosauria</taxon>
        <taxon>Crocodylia</taxon>
        <taxon>Alligatoridae</taxon>
        <taxon>Alligatorinae</taxon>
        <taxon>Alligator</taxon>
    </lineage>
</organism>
<dbReference type="FunFam" id="2.40.10.10:FF:000010">
    <property type="entry name" value="Kallikrein related peptidase 11"/>
    <property type="match status" value="1"/>
</dbReference>
<dbReference type="CDD" id="cd00190">
    <property type="entry name" value="Tryp_SPc"/>
    <property type="match status" value="1"/>
</dbReference>
<dbReference type="PRINTS" id="PR00722">
    <property type="entry name" value="CHYMOTRYPSIN"/>
</dbReference>